<dbReference type="FunFam" id="1.10.3210.10:FF:000016">
    <property type="entry name" value="HD domain-containing protein 2"/>
    <property type="match status" value="1"/>
</dbReference>
<evidence type="ECO:0000313" key="12">
    <source>
        <dbReference type="EMBL" id="JAC77432.1"/>
    </source>
</evidence>
<dbReference type="Gene3D" id="1.10.3210.10">
    <property type="entry name" value="Hypothetical protein af1432"/>
    <property type="match status" value="1"/>
</dbReference>
<evidence type="ECO:0000313" key="11">
    <source>
        <dbReference type="EMBL" id="JAC77283.1"/>
    </source>
</evidence>
<dbReference type="InterPro" id="IPR003607">
    <property type="entry name" value="HD/PDEase_dom"/>
</dbReference>
<evidence type="ECO:0000256" key="7">
    <source>
        <dbReference type="ARBA" id="ARBA00012964"/>
    </source>
</evidence>
<accession>A0A061RX06</accession>
<dbReference type="Pfam" id="PF13023">
    <property type="entry name" value="HD_3"/>
    <property type="match status" value="1"/>
</dbReference>
<proteinExistence type="inferred from homology"/>
<keyword evidence="8" id="KW-0479">Metal-binding</keyword>
<keyword evidence="9 12" id="KW-0378">Hydrolase</keyword>
<evidence type="ECO:0000256" key="9">
    <source>
        <dbReference type="ARBA" id="ARBA00022801"/>
    </source>
</evidence>
<comment type="function">
    <text evidence="4">Catalyzes the dephosphorylation of the nucleoside 5'-monophosphates deoxyadenosine monophosphate (dAMP), deoxycytidine monophosphate (dCMP), deoxyguanosine monophosphate (dGMP) and deoxythymidine monophosphate (dTMP).</text>
</comment>
<dbReference type="GO" id="GO:0005737">
    <property type="term" value="C:cytoplasm"/>
    <property type="evidence" value="ECO:0007669"/>
    <property type="project" value="TreeGrafter"/>
</dbReference>
<evidence type="ECO:0000256" key="8">
    <source>
        <dbReference type="ARBA" id="ARBA00022723"/>
    </source>
</evidence>
<dbReference type="InterPro" id="IPR006674">
    <property type="entry name" value="HD_domain"/>
</dbReference>
<comment type="catalytic activity">
    <reaction evidence="1">
        <text>a 2'-deoxyribonucleoside 5'-phosphate + H2O = a 2'-deoxyribonucleoside + phosphate</text>
        <dbReference type="Rhea" id="RHEA:36167"/>
        <dbReference type="ChEBI" id="CHEBI:15377"/>
        <dbReference type="ChEBI" id="CHEBI:18274"/>
        <dbReference type="ChEBI" id="CHEBI:43474"/>
        <dbReference type="ChEBI" id="CHEBI:65317"/>
        <dbReference type="EC" id="3.1.3.89"/>
    </reaction>
</comment>
<comment type="similarity">
    <text evidence="5">Belongs to the HDDC2 family.</text>
</comment>
<dbReference type="EC" id="3.1.3.89" evidence="7"/>
<dbReference type="EMBL" id="GBEZ01008247">
    <property type="protein sequence ID" value="JAC77283.1"/>
    <property type="molecule type" value="Transcribed_RNA"/>
</dbReference>
<dbReference type="PROSITE" id="PS51831">
    <property type="entry name" value="HD"/>
    <property type="match status" value="1"/>
</dbReference>
<dbReference type="PANTHER" id="PTHR11845:SF13">
    <property type="entry name" value="5'-DEOXYNUCLEOTIDASE HDDC2"/>
    <property type="match status" value="1"/>
</dbReference>
<dbReference type="GO" id="GO:0002953">
    <property type="term" value="F:5'-deoxynucleotidase activity"/>
    <property type="evidence" value="ECO:0007669"/>
    <property type="project" value="UniProtKB-EC"/>
</dbReference>
<evidence type="ECO:0000256" key="3">
    <source>
        <dbReference type="ARBA" id="ARBA00001941"/>
    </source>
</evidence>
<dbReference type="AlphaFoldDB" id="A0A061RX06"/>
<dbReference type="PANTHER" id="PTHR11845">
    <property type="entry name" value="5'-DEOXYNUCLEOTIDASE HDDC2"/>
    <property type="match status" value="1"/>
</dbReference>
<dbReference type="InterPro" id="IPR039356">
    <property type="entry name" value="YfbR/HDDC2"/>
</dbReference>
<evidence type="ECO:0000256" key="5">
    <source>
        <dbReference type="ARBA" id="ARBA00009999"/>
    </source>
</evidence>
<gene>
    <name evidence="12" type="primary">K07023</name>
    <name evidence="12" type="ORF">TSPGSL018_17699</name>
    <name evidence="11" type="ORF">TSPGSL018_18110</name>
</gene>
<feature type="domain" description="HD" evidence="10">
    <location>
        <begin position="50"/>
        <end position="154"/>
    </location>
</feature>
<reference evidence="12" key="1">
    <citation type="submission" date="2014-05" db="EMBL/GenBank/DDBJ databases">
        <title>The transcriptome of the halophilic microalga Tetraselmis sp. GSL018 isolated from the Great Salt Lake, Utah.</title>
        <authorList>
            <person name="Jinkerson R.E."/>
            <person name="D'Adamo S."/>
            <person name="Posewitz M.C."/>
        </authorList>
    </citation>
    <scope>NUCLEOTIDE SEQUENCE</scope>
    <source>
        <strain evidence="12">GSL018</strain>
    </source>
</reference>
<name>A0A061RX06_9CHLO</name>
<comment type="cofactor">
    <cofactor evidence="2">
        <name>Mn(2+)</name>
        <dbReference type="ChEBI" id="CHEBI:29035"/>
    </cofactor>
</comment>
<dbReference type="SUPFAM" id="SSF109604">
    <property type="entry name" value="HD-domain/PDEase-like"/>
    <property type="match status" value="1"/>
</dbReference>
<dbReference type="SMART" id="SM00471">
    <property type="entry name" value="HDc"/>
    <property type="match status" value="1"/>
</dbReference>
<evidence type="ECO:0000256" key="6">
    <source>
        <dbReference type="ARBA" id="ARBA00011738"/>
    </source>
</evidence>
<organism evidence="12">
    <name type="scientific">Tetraselmis sp. GSL018</name>
    <dbReference type="NCBI Taxonomy" id="582737"/>
    <lineage>
        <taxon>Eukaryota</taxon>
        <taxon>Viridiplantae</taxon>
        <taxon>Chlorophyta</taxon>
        <taxon>core chlorophytes</taxon>
        <taxon>Chlorodendrophyceae</taxon>
        <taxon>Chlorodendrales</taxon>
        <taxon>Chlorodendraceae</taxon>
        <taxon>Tetraselmis</taxon>
    </lineage>
</organism>
<sequence>MNSNAGLISPTPPSRPSAKGIVDLLHLAQRLKTTKRTGWIRREVQQPESIADHMYRMGIMSLVACPEEVDRERCIKISLVHDLAEAIVGDIPPGAGISKEEKARLEADAIKQIKVMLGDDTEFASEIEELFHEYEAGETAEAVLVKDFDKLEMILQASEYEEAQQMDLEPFFGSTAGSFRTETGRALEAEILARRAGRRGESPK</sequence>
<protein>
    <recommendedName>
        <fullName evidence="7">5'-deoxynucleotidase</fullName>
        <ecNumber evidence="7">3.1.3.89</ecNumber>
    </recommendedName>
</protein>
<dbReference type="GO" id="GO:0046872">
    <property type="term" value="F:metal ion binding"/>
    <property type="evidence" value="ECO:0007669"/>
    <property type="project" value="UniProtKB-KW"/>
</dbReference>
<dbReference type="EMBL" id="GBEZ01008077">
    <property type="protein sequence ID" value="JAC77432.1"/>
    <property type="molecule type" value="Transcribed_RNA"/>
</dbReference>
<evidence type="ECO:0000256" key="1">
    <source>
        <dbReference type="ARBA" id="ARBA00001638"/>
    </source>
</evidence>
<comment type="cofactor">
    <cofactor evidence="3">
        <name>Co(2+)</name>
        <dbReference type="ChEBI" id="CHEBI:48828"/>
    </cofactor>
</comment>
<evidence type="ECO:0000256" key="2">
    <source>
        <dbReference type="ARBA" id="ARBA00001936"/>
    </source>
</evidence>
<comment type="subunit">
    <text evidence="6">Homodimer.</text>
</comment>
<evidence type="ECO:0000259" key="10">
    <source>
        <dbReference type="PROSITE" id="PS51831"/>
    </source>
</evidence>
<evidence type="ECO:0000256" key="4">
    <source>
        <dbReference type="ARBA" id="ARBA00004074"/>
    </source>
</evidence>